<feature type="region of interest" description="Disordered" evidence="1">
    <location>
        <begin position="86"/>
        <end position="219"/>
    </location>
</feature>
<feature type="compositionally biased region" description="Polar residues" evidence="1">
    <location>
        <begin position="1"/>
        <end position="11"/>
    </location>
</feature>
<feature type="compositionally biased region" description="Basic and acidic residues" evidence="1">
    <location>
        <begin position="397"/>
        <end position="409"/>
    </location>
</feature>
<evidence type="ECO:0000256" key="1">
    <source>
        <dbReference type="SAM" id="MobiDB-lite"/>
    </source>
</evidence>
<name>A0AAI9VAF5_9PEZI</name>
<evidence type="ECO:0000313" key="2">
    <source>
        <dbReference type="EMBL" id="KAK1479940.1"/>
    </source>
</evidence>
<dbReference type="EMBL" id="MPDP01000112">
    <property type="protein sequence ID" value="KAK1479940.1"/>
    <property type="molecule type" value="Genomic_DNA"/>
</dbReference>
<feature type="compositionally biased region" description="Low complexity" evidence="1">
    <location>
        <begin position="791"/>
        <end position="815"/>
    </location>
</feature>
<feature type="region of interest" description="Disordered" evidence="1">
    <location>
        <begin position="396"/>
        <end position="431"/>
    </location>
</feature>
<feature type="compositionally biased region" description="Basic residues" evidence="1">
    <location>
        <begin position="210"/>
        <end position="219"/>
    </location>
</feature>
<proteinExistence type="predicted"/>
<evidence type="ECO:0008006" key="4">
    <source>
        <dbReference type="Google" id="ProtNLM"/>
    </source>
</evidence>
<feature type="region of interest" description="Disordered" evidence="1">
    <location>
        <begin position="325"/>
        <end position="344"/>
    </location>
</feature>
<dbReference type="AlphaFoldDB" id="A0AAI9VAF5"/>
<dbReference type="PANTHER" id="PTHR38166">
    <property type="entry name" value="C2H2-TYPE DOMAIN-CONTAINING PROTEIN-RELATED"/>
    <property type="match status" value="1"/>
</dbReference>
<reference evidence="2" key="1">
    <citation type="submission" date="2016-11" db="EMBL/GenBank/DDBJ databases">
        <title>The genome sequence of Colletotrichum cuscutae.</title>
        <authorList>
            <person name="Baroncelli R."/>
        </authorList>
    </citation>
    <scope>NUCLEOTIDE SEQUENCE</scope>
    <source>
        <strain evidence="2">IMI 304802</strain>
    </source>
</reference>
<feature type="compositionally biased region" description="Basic and acidic residues" evidence="1">
    <location>
        <begin position="158"/>
        <end position="167"/>
    </location>
</feature>
<dbReference type="Proteomes" id="UP001239213">
    <property type="component" value="Unassembled WGS sequence"/>
</dbReference>
<feature type="compositionally biased region" description="Basic and acidic residues" evidence="1">
    <location>
        <begin position="134"/>
        <end position="145"/>
    </location>
</feature>
<sequence>MGHKTIASSRMTRLDATQVHDGVASSRPSAVASARVDEASRDLAYQFLHMNRSSRRASIVNHNTEVSEMPSPCAVSFERPLSWTFDTPLQSGDRRHSSFESENMPSPAYRVKPQQPQPHNPRKHQRGSPSVDSLEERPGSTEERHCKRISGDSGYGSDTRRRSRDGSGDSSEYQDVRTRDVKIYQRPGSNILIRRCPSPQSDSDGTLGVPRRRKRHLRRHSAVVVTHSPNDPTPAPKEIRPPTQKTKICEALSKQGERVAISRESLDAETHIYGSDLYGSDLSVSVKGLRRMKGTTALRDPVGSPRPPTSSIRVMRAPRAMRAPSITSTDIPPVPEENAPKQQLSLIGSPSIRRSSTFGDDLTRRAMNRLSLFEDADGHPVSFTDPHAARPSLHLDTSIEPRAQLERPLKPTSLKLARPVSGPPNLPLNWHANLTPRPSFLAVEEQSDSANDSGDESSIESSVFSVPDSPVEPCQLNRDDPLASHMDVIVGNIFQRYQEWNVRERGGQGRRASGQRVNTNTPDSGRSSRKRSHSDDLPDQDASDGGDSNVIPGFKKPKVPSNPSKLMFACPFWKNDPDNHRQCYKKVLSQIKYVKSHLYRFHAAPITCPCCGAAFQDEETRDQHARARRCEVVSEGYIPSHEGLSQGRMRQVSKRANPSHSPEEQWFTIWDIVFPSKPRPSSPYIDGVLSEDLCSLREFQTSIGTDMMLDYLASRDPDFANDERRAAMYDRVAFNQLQERIYEAWMARRGLRQIHDANISTTPPRTESDEASRASPANGVSSSRREDDPAQQQRMQTQTPPQLLQQHQSSQEETTAMIQPTPVPPDVAVQFTGQDFGEADFSRDDMYYDTHTQALFADLNGLLPGAGRSEFDQGGFGPPYVR</sequence>
<organism evidence="2 3">
    <name type="scientific">Colletotrichum cuscutae</name>
    <dbReference type="NCBI Taxonomy" id="1209917"/>
    <lineage>
        <taxon>Eukaryota</taxon>
        <taxon>Fungi</taxon>
        <taxon>Dikarya</taxon>
        <taxon>Ascomycota</taxon>
        <taxon>Pezizomycotina</taxon>
        <taxon>Sordariomycetes</taxon>
        <taxon>Hypocreomycetidae</taxon>
        <taxon>Glomerellales</taxon>
        <taxon>Glomerellaceae</taxon>
        <taxon>Colletotrichum</taxon>
        <taxon>Colletotrichum acutatum species complex</taxon>
    </lineage>
</organism>
<comment type="caution">
    <text evidence="2">The sequence shown here is derived from an EMBL/GenBank/DDBJ whole genome shotgun (WGS) entry which is preliminary data.</text>
</comment>
<feature type="compositionally biased region" description="Basic and acidic residues" evidence="1">
    <location>
        <begin position="174"/>
        <end position="183"/>
    </location>
</feature>
<evidence type="ECO:0000313" key="3">
    <source>
        <dbReference type="Proteomes" id="UP001239213"/>
    </source>
</evidence>
<protein>
    <recommendedName>
        <fullName evidence="4">C2H2-type domain-containing protein</fullName>
    </recommendedName>
</protein>
<keyword evidence="3" id="KW-1185">Reference proteome</keyword>
<gene>
    <name evidence="2" type="ORF">CCUS01_00494</name>
</gene>
<feature type="region of interest" description="Disordered" evidence="1">
    <location>
        <begin position="504"/>
        <end position="558"/>
    </location>
</feature>
<feature type="region of interest" description="Disordered" evidence="1">
    <location>
        <begin position="443"/>
        <end position="479"/>
    </location>
</feature>
<feature type="region of interest" description="Disordered" evidence="1">
    <location>
        <begin position="756"/>
        <end position="829"/>
    </location>
</feature>
<accession>A0AAI9VAF5</accession>
<feature type="region of interest" description="Disordered" evidence="1">
    <location>
        <begin position="1"/>
        <end position="30"/>
    </location>
</feature>
<dbReference type="PANTHER" id="PTHR38166:SF1">
    <property type="entry name" value="C2H2-TYPE DOMAIN-CONTAINING PROTEIN"/>
    <property type="match status" value="1"/>
</dbReference>